<dbReference type="EMBL" id="JAFFZM010000035">
    <property type="protein sequence ID" value="MBO8203174.1"/>
    <property type="molecule type" value="Genomic_DNA"/>
</dbReference>
<dbReference type="Proteomes" id="UP000721954">
    <property type="component" value="Unassembled WGS sequence"/>
</dbReference>
<dbReference type="GeneID" id="96263550"/>
<comment type="caution">
    <text evidence="1">The sequence shown here is derived from an EMBL/GenBank/DDBJ whole genome shotgun (WGS) entry which is preliminary data.</text>
</comment>
<gene>
    <name evidence="1" type="ORF">JW613_33575</name>
</gene>
<keyword evidence="2" id="KW-1185">Reference proteome</keyword>
<evidence type="ECO:0000313" key="1">
    <source>
        <dbReference type="EMBL" id="MBO8203174.1"/>
    </source>
</evidence>
<sequence length="224" mass="24318">MPTTVLGFRLGHDETGRQQTLIVTHNGLRHAAHGRYGKPGTVCRPSPPFGQHPVHAQIARLRQVHADLMRRGFTRVLIPPACVRLEVDEPPLADHPYGPGAPGPHRALVEAFVGAAPAGARELEEAITDFYAAIGAPRRRTTSGYTLAPASTSPHLARPYRQLAAGRLIECGRGAPVGYTVTPEKVRLRVGSAEHRLTQEQIVQLLADLTALLYLQRARRAAGR</sequence>
<evidence type="ECO:0000313" key="2">
    <source>
        <dbReference type="Proteomes" id="UP000721954"/>
    </source>
</evidence>
<reference evidence="1 2" key="1">
    <citation type="submission" date="2021-02" db="EMBL/GenBank/DDBJ databases">
        <title>Streptomyces spirodelae sp. nov., isolated from duckweed.</title>
        <authorList>
            <person name="Saimee Y."/>
            <person name="Duangmal K."/>
        </authorList>
    </citation>
    <scope>NUCLEOTIDE SEQUENCE [LARGE SCALE GENOMIC DNA]</scope>
    <source>
        <strain evidence="1 2">DSM 42105</strain>
    </source>
</reference>
<proteinExistence type="predicted"/>
<accession>A0ABS3Y675</accession>
<dbReference type="RefSeq" id="WP_099876568.1">
    <property type="nucleotide sequence ID" value="NZ_JAFFZM010000035.1"/>
</dbReference>
<organism evidence="1 2">
    <name type="scientific">Streptomyces smyrnaeus</name>
    <dbReference type="NCBI Taxonomy" id="1387713"/>
    <lineage>
        <taxon>Bacteria</taxon>
        <taxon>Bacillati</taxon>
        <taxon>Actinomycetota</taxon>
        <taxon>Actinomycetes</taxon>
        <taxon>Kitasatosporales</taxon>
        <taxon>Streptomycetaceae</taxon>
        <taxon>Streptomyces</taxon>
    </lineage>
</organism>
<protein>
    <submittedName>
        <fullName evidence="1">Uncharacterized protein</fullName>
    </submittedName>
</protein>
<name>A0ABS3Y675_9ACTN</name>